<comment type="caution">
    <text evidence="2">The sequence shown here is derived from an EMBL/GenBank/DDBJ whole genome shotgun (WGS) entry which is preliminary data.</text>
</comment>
<dbReference type="AlphaFoldDB" id="A0A9W6XKU7"/>
<dbReference type="InterPro" id="IPR058256">
    <property type="entry name" value="WLGC"/>
</dbReference>
<evidence type="ECO:0000259" key="1">
    <source>
        <dbReference type="Pfam" id="PF26605"/>
    </source>
</evidence>
<evidence type="ECO:0000313" key="2">
    <source>
        <dbReference type="EMBL" id="GMF40468.1"/>
    </source>
</evidence>
<dbReference type="EMBL" id="BSXT01001247">
    <property type="protein sequence ID" value="GMF40468.1"/>
    <property type="molecule type" value="Genomic_DNA"/>
</dbReference>
<reference evidence="2" key="1">
    <citation type="submission" date="2023-04" db="EMBL/GenBank/DDBJ databases">
        <title>Phytophthora fragariaefolia NBRC 109709.</title>
        <authorList>
            <person name="Ichikawa N."/>
            <person name="Sato H."/>
            <person name="Tonouchi N."/>
        </authorList>
    </citation>
    <scope>NUCLEOTIDE SEQUENCE</scope>
    <source>
        <strain evidence="2">NBRC 109709</strain>
    </source>
</reference>
<dbReference type="SUPFAM" id="SSF52058">
    <property type="entry name" value="L domain-like"/>
    <property type="match status" value="1"/>
</dbReference>
<feature type="domain" description="WLGC" evidence="1">
    <location>
        <begin position="229"/>
        <end position="294"/>
    </location>
</feature>
<sequence>MKLLTVWIHAIIRSLEYTHTQAFPPWAKDFTQLEFLYVVTDFIALRLGSYVCACLSRHVENIFFSPMIYMPDDLFKDMASLTFIHFATFIPMTKLPSFDGLTNLKSLTLAAFLFLEELPAFDSLHKLERLVLASLPRINTLPDFGAINNLQSFTAFDRGAWCCNGFLGKCDLNDDKCGAHPVWKTPNATCLAPDSKATEATVKSAQKFANSICGPILRPEAVQGAPTKETMAVCKGIMYRQCNKPNEPEAICYNARFMGITCTPSPYVIEMRRRQIAQNVGDRCDPDVEAWLGCDHG</sequence>
<dbReference type="OrthoDB" id="105893at2759"/>
<dbReference type="Pfam" id="PF26605">
    <property type="entry name" value="WLGC"/>
    <property type="match status" value="1"/>
</dbReference>
<protein>
    <submittedName>
        <fullName evidence="2">Unnamed protein product</fullName>
    </submittedName>
</protein>
<gene>
    <name evidence="2" type="ORF">Pfra01_001243700</name>
</gene>
<dbReference type="InterPro" id="IPR032675">
    <property type="entry name" value="LRR_dom_sf"/>
</dbReference>
<keyword evidence="3" id="KW-1185">Reference proteome</keyword>
<evidence type="ECO:0000313" key="3">
    <source>
        <dbReference type="Proteomes" id="UP001165121"/>
    </source>
</evidence>
<organism evidence="2 3">
    <name type="scientific">Phytophthora fragariaefolia</name>
    <dbReference type="NCBI Taxonomy" id="1490495"/>
    <lineage>
        <taxon>Eukaryota</taxon>
        <taxon>Sar</taxon>
        <taxon>Stramenopiles</taxon>
        <taxon>Oomycota</taxon>
        <taxon>Peronosporomycetes</taxon>
        <taxon>Peronosporales</taxon>
        <taxon>Peronosporaceae</taxon>
        <taxon>Phytophthora</taxon>
    </lineage>
</organism>
<proteinExistence type="predicted"/>
<dbReference type="Proteomes" id="UP001165121">
    <property type="component" value="Unassembled WGS sequence"/>
</dbReference>
<dbReference type="Gene3D" id="3.80.10.10">
    <property type="entry name" value="Ribonuclease Inhibitor"/>
    <property type="match status" value="1"/>
</dbReference>
<name>A0A9W6XKU7_9STRA</name>
<accession>A0A9W6XKU7</accession>